<name>A0A8H7WBF8_9HELO</name>
<dbReference type="EMBL" id="JAFJYH010000075">
    <property type="protein sequence ID" value="KAG4420869.1"/>
    <property type="molecule type" value="Genomic_DNA"/>
</dbReference>
<evidence type="ECO:0000256" key="1">
    <source>
        <dbReference type="ARBA" id="ARBA00001311"/>
    </source>
</evidence>
<dbReference type="EC" id="3.5.1.4" evidence="3"/>
<feature type="domain" description="Amidase" evidence="7">
    <location>
        <begin position="108"/>
        <end position="539"/>
    </location>
</feature>
<dbReference type="PANTHER" id="PTHR46072">
    <property type="entry name" value="AMIDASE-RELATED-RELATED"/>
    <property type="match status" value="1"/>
</dbReference>
<keyword evidence="9" id="KW-1185">Reference proteome</keyword>
<feature type="binding site" evidence="6">
    <location>
        <begin position="247"/>
        <end position="250"/>
    </location>
    <ligand>
        <name>substrate</name>
    </ligand>
</feature>
<dbReference type="SUPFAM" id="SSF75304">
    <property type="entry name" value="Amidase signature (AS) enzymes"/>
    <property type="match status" value="1"/>
</dbReference>
<keyword evidence="4" id="KW-0378">Hydrolase</keyword>
<feature type="active site" description="Charge relay system" evidence="5">
    <location>
        <position position="226"/>
    </location>
</feature>
<evidence type="ECO:0000256" key="6">
    <source>
        <dbReference type="PIRSR" id="PIRSR001221-2"/>
    </source>
</evidence>
<evidence type="ECO:0000256" key="2">
    <source>
        <dbReference type="ARBA" id="ARBA00009199"/>
    </source>
</evidence>
<organism evidence="8 9">
    <name type="scientific">Cadophora malorum</name>
    <dbReference type="NCBI Taxonomy" id="108018"/>
    <lineage>
        <taxon>Eukaryota</taxon>
        <taxon>Fungi</taxon>
        <taxon>Dikarya</taxon>
        <taxon>Ascomycota</taxon>
        <taxon>Pezizomycotina</taxon>
        <taxon>Leotiomycetes</taxon>
        <taxon>Helotiales</taxon>
        <taxon>Ploettnerulaceae</taxon>
        <taxon>Cadophora</taxon>
    </lineage>
</organism>
<evidence type="ECO:0000256" key="3">
    <source>
        <dbReference type="ARBA" id="ARBA00012922"/>
    </source>
</evidence>
<dbReference type="InterPro" id="IPR020556">
    <property type="entry name" value="Amidase_CS"/>
</dbReference>
<reference evidence="8" key="1">
    <citation type="submission" date="2021-02" db="EMBL/GenBank/DDBJ databases">
        <title>Genome sequence Cadophora malorum strain M34.</title>
        <authorList>
            <person name="Stefanovic E."/>
            <person name="Vu D."/>
            <person name="Scully C."/>
            <person name="Dijksterhuis J."/>
            <person name="Roader J."/>
            <person name="Houbraken J."/>
        </authorList>
    </citation>
    <scope>NUCLEOTIDE SEQUENCE</scope>
    <source>
        <strain evidence="8">M34</strain>
    </source>
</reference>
<dbReference type="OrthoDB" id="6428749at2759"/>
<comment type="catalytic activity">
    <reaction evidence="1">
        <text>a monocarboxylic acid amide + H2O = a monocarboxylate + NH4(+)</text>
        <dbReference type="Rhea" id="RHEA:12020"/>
        <dbReference type="ChEBI" id="CHEBI:15377"/>
        <dbReference type="ChEBI" id="CHEBI:28938"/>
        <dbReference type="ChEBI" id="CHEBI:35757"/>
        <dbReference type="ChEBI" id="CHEBI:83628"/>
        <dbReference type="EC" id="3.5.1.4"/>
    </reaction>
</comment>
<sequence>MGSMVSKTENTWEVEAEKSRKVLRESIPEQWLLPQDKLPSSDRLNILSVPEESGLLTRKELDITESDATHLVEKMGAGEWSAEEVTIAFLKRATIGNQLVSFTSSINQSNLNNATEFMAEDAISRAKELDAWYAQHKKLMGPLHGVPISTKEHIWHKGRVASGGYVAQVDKIVPEDSHLVQLAKNAGAVFHLRTNEPLTLMTGDCHNNIFGQTLNPCHLKLSCGGSSGGEGASIGFKSAALGLGTDIGGSIRIPAAFNGIYGFRPSASRLPYDGIELPGAGQESVKCVIGPLAHSIDDINLLMKTILDQEPWDNEVSLVPLPWKKVDVSRKITVGIMWSDGIVHPHPPMNRVLKSAKEKLQAAGIKVIDWEPYKSMEILQLIITLFFPDGGKAITDLIALTGEPLSTGAATFLQHARELTVSENWAANAQRDRLRAEFHSLMKDRGVDVILCPPFVGAAPEMNKMDYGTYTMLWNLLDLPALVFPTGEVVDGRVDVVEEGYVPVNEIDKAQFERYDPKTFEGAPIGLQVVGKHLRDEETVAAAKLIESILKK</sequence>
<dbReference type="Pfam" id="PF01425">
    <property type="entry name" value="Amidase"/>
    <property type="match status" value="1"/>
</dbReference>
<dbReference type="PROSITE" id="PS00571">
    <property type="entry name" value="AMIDASES"/>
    <property type="match status" value="1"/>
</dbReference>
<comment type="caution">
    <text evidence="8">The sequence shown here is derived from an EMBL/GenBank/DDBJ whole genome shotgun (WGS) entry which is preliminary data.</text>
</comment>
<dbReference type="AlphaFoldDB" id="A0A8H7WBF8"/>
<dbReference type="PIRSF" id="PIRSF001221">
    <property type="entry name" value="Amidase_fungi"/>
    <property type="match status" value="1"/>
</dbReference>
<dbReference type="Gene3D" id="3.90.1300.10">
    <property type="entry name" value="Amidase signature (AS) domain"/>
    <property type="match status" value="1"/>
</dbReference>
<dbReference type="GO" id="GO:0004040">
    <property type="term" value="F:amidase activity"/>
    <property type="evidence" value="ECO:0007669"/>
    <property type="project" value="UniProtKB-EC"/>
</dbReference>
<evidence type="ECO:0000256" key="5">
    <source>
        <dbReference type="PIRSR" id="PIRSR001221-1"/>
    </source>
</evidence>
<dbReference type="PANTHER" id="PTHR46072:SF4">
    <property type="entry name" value="AMIDASE C550.07-RELATED"/>
    <property type="match status" value="1"/>
</dbReference>
<feature type="active site" description="Charge relay system" evidence="5">
    <location>
        <position position="151"/>
    </location>
</feature>
<dbReference type="Proteomes" id="UP000664132">
    <property type="component" value="Unassembled WGS sequence"/>
</dbReference>
<protein>
    <recommendedName>
        <fullName evidence="3">amidase</fullName>
        <ecNumber evidence="3">3.5.1.4</ecNumber>
    </recommendedName>
</protein>
<comment type="similarity">
    <text evidence="2">Belongs to the amidase family.</text>
</comment>
<evidence type="ECO:0000259" key="7">
    <source>
        <dbReference type="Pfam" id="PF01425"/>
    </source>
</evidence>
<accession>A0A8H7WBF8</accession>
<dbReference type="InterPro" id="IPR023631">
    <property type="entry name" value="Amidase_dom"/>
</dbReference>
<proteinExistence type="inferred from homology"/>
<evidence type="ECO:0000313" key="9">
    <source>
        <dbReference type="Proteomes" id="UP000664132"/>
    </source>
</evidence>
<dbReference type="InterPro" id="IPR036928">
    <property type="entry name" value="AS_sf"/>
</dbReference>
<gene>
    <name evidence="8" type="ORF">IFR04_005953</name>
</gene>
<feature type="active site" description="Acyl-ester intermediate" evidence="5">
    <location>
        <position position="250"/>
    </location>
</feature>
<feature type="binding site" evidence="6">
    <location>
        <position position="226"/>
    </location>
    <ligand>
        <name>substrate</name>
    </ligand>
</feature>
<evidence type="ECO:0000256" key="4">
    <source>
        <dbReference type="ARBA" id="ARBA00022801"/>
    </source>
</evidence>
<feature type="binding site" evidence="6">
    <location>
        <position position="200"/>
    </location>
    <ligand>
        <name>substrate</name>
    </ligand>
</feature>
<evidence type="ECO:0000313" key="8">
    <source>
        <dbReference type="EMBL" id="KAG4420869.1"/>
    </source>
</evidence>